<evidence type="ECO:0000313" key="2">
    <source>
        <dbReference type="Proteomes" id="UP001152604"/>
    </source>
</evidence>
<name>A0ABN8K7Q7_9HYPH</name>
<organism evidence="1 2">
    <name type="scientific">Mesorhizobium ventifaucium</name>
    <dbReference type="NCBI Taxonomy" id="666020"/>
    <lineage>
        <taxon>Bacteria</taxon>
        <taxon>Pseudomonadati</taxon>
        <taxon>Pseudomonadota</taxon>
        <taxon>Alphaproteobacteria</taxon>
        <taxon>Hyphomicrobiales</taxon>
        <taxon>Phyllobacteriaceae</taxon>
        <taxon>Mesorhizobium</taxon>
    </lineage>
</organism>
<keyword evidence="2" id="KW-1185">Reference proteome</keyword>
<sequence length="82" mass="8951">MTDAIYVTYGFIPGKYSGYHLAVHYVTGVGTPGAIDHIFQAGLPMDNDKRPAAASWSATPSSRRHGTRAIRQGQRLFLCQAK</sequence>
<accession>A0ABN8K7Q7</accession>
<comment type="caution">
    <text evidence="1">The sequence shown here is derived from an EMBL/GenBank/DDBJ whole genome shotgun (WGS) entry which is preliminary data.</text>
</comment>
<evidence type="ECO:0000313" key="1">
    <source>
        <dbReference type="EMBL" id="CAH2405642.1"/>
    </source>
</evidence>
<dbReference type="Proteomes" id="UP001152604">
    <property type="component" value="Unassembled WGS sequence"/>
</dbReference>
<gene>
    <name evidence="1" type="ORF">MES4922_40358</name>
</gene>
<reference evidence="1" key="1">
    <citation type="submission" date="2022-03" db="EMBL/GenBank/DDBJ databases">
        <authorList>
            <person name="Brunel B."/>
        </authorList>
    </citation>
    <scope>NUCLEOTIDE SEQUENCE</scope>
    <source>
        <strain evidence="1">STM4922sample</strain>
    </source>
</reference>
<protein>
    <submittedName>
        <fullName evidence="1">Uncharacterized protein</fullName>
    </submittedName>
</protein>
<dbReference type="EMBL" id="CAKXZS010000034">
    <property type="protein sequence ID" value="CAH2405642.1"/>
    <property type="molecule type" value="Genomic_DNA"/>
</dbReference>
<proteinExistence type="predicted"/>